<name>A0A0F6IIE2_LEPIR</name>
<protein>
    <submittedName>
        <fullName evidence="2">Transposase, YhgA-like domain protein</fullName>
    </submittedName>
</protein>
<dbReference type="PANTHER" id="PTHR34611:SF2">
    <property type="entry name" value="INACTIVE RECOMBINATION-PROMOTING NUCLEASE-LIKE PROTEIN RPNE-RELATED"/>
    <property type="match status" value="1"/>
</dbReference>
<gene>
    <name evidence="2" type="ORF">LEP1GSC079_3572</name>
</gene>
<feature type="domain" description="Transposase (putative) YhgA-like" evidence="1">
    <location>
        <begin position="1"/>
        <end position="97"/>
    </location>
</feature>
<dbReference type="InterPro" id="IPR051699">
    <property type="entry name" value="Rpn/YhgA-like_nuclease"/>
</dbReference>
<organism evidence="2 3">
    <name type="scientific">Leptospira interrogans str. FPW1039</name>
    <dbReference type="NCBI Taxonomy" id="1193040"/>
    <lineage>
        <taxon>Bacteria</taxon>
        <taxon>Pseudomonadati</taxon>
        <taxon>Spirochaetota</taxon>
        <taxon>Spirochaetia</taxon>
        <taxon>Leptospirales</taxon>
        <taxon>Leptospiraceae</taxon>
        <taxon>Leptospira</taxon>
    </lineage>
</organism>
<sequence>MYLLFENKSYLENSIYIQLLGYLTEIYQNQYKNVESISIVIPFVFYHGEKEWKLGNRFLDQFVLTNQEIDILKEFIPNFKIDLFDLKTIELKDKLESITF</sequence>
<dbReference type="AlphaFoldDB" id="A0A0F6IIE2"/>
<dbReference type="Pfam" id="PF04754">
    <property type="entry name" value="Transposase_31"/>
    <property type="match status" value="1"/>
</dbReference>
<comment type="caution">
    <text evidence="2">The sequence shown here is derived from an EMBL/GenBank/DDBJ whole genome shotgun (WGS) entry which is preliminary data.</text>
</comment>
<dbReference type="GO" id="GO:0006310">
    <property type="term" value="P:DNA recombination"/>
    <property type="evidence" value="ECO:0007669"/>
    <property type="project" value="TreeGrafter"/>
</dbReference>
<proteinExistence type="predicted"/>
<evidence type="ECO:0000313" key="3">
    <source>
        <dbReference type="Proteomes" id="UP000012164"/>
    </source>
</evidence>
<dbReference type="EMBL" id="AKWR02000066">
    <property type="protein sequence ID" value="EMJ37817.1"/>
    <property type="molecule type" value="Genomic_DNA"/>
</dbReference>
<accession>A0A0F6IIE2</accession>
<evidence type="ECO:0000313" key="2">
    <source>
        <dbReference type="EMBL" id="EMJ37817.1"/>
    </source>
</evidence>
<reference evidence="2 3" key="1">
    <citation type="submission" date="2013-01" db="EMBL/GenBank/DDBJ databases">
        <authorList>
            <person name="Harkins D.M."/>
            <person name="Durkin A.S."/>
            <person name="Brinkac L.M."/>
            <person name="Haft D.H."/>
            <person name="Selengut J.D."/>
            <person name="Sanka R."/>
            <person name="DePew J."/>
            <person name="Purushe J."/>
            <person name="Peacock S.J."/>
            <person name="Thaipadungpanit J."/>
            <person name="Wuthiekanun V.W."/>
            <person name="Day N.P."/>
            <person name="Vinetz J.M."/>
            <person name="Sutton G.G."/>
            <person name="Nierman W.C."/>
            <person name="Fouts D.E."/>
        </authorList>
    </citation>
    <scope>NUCLEOTIDE SEQUENCE [LARGE SCALE GENOMIC DNA]</scope>
    <source>
        <strain evidence="2 3">FPW1039</strain>
    </source>
</reference>
<dbReference type="InterPro" id="IPR006842">
    <property type="entry name" value="Transposase_31"/>
</dbReference>
<dbReference type="PANTHER" id="PTHR34611">
    <property type="match status" value="1"/>
</dbReference>
<dbReference type="GO" id="GO:1990238">
    <property type="term" value="F:double-stranded DNA endonuclease activity"/>
    <property type="evidence" value="ECO:0007669"/>
    <property type="project" value="TreeGrafter"/>
</dbReference>
<evidence type="ECO:0000259" key="1">
    <source>
        <dbReference type="Pfam" id="PF04754"/>
    </source>
</evidence>
<dbReference type="Proteomes" id="UP000012164">
    <property type="component" value="Unassembled WGS sequence"/>
</dbReference>